<evidence type="ECO:0000256" key="7">
    <source>
        <dbReference type="ARBA" id="ARBA00020998"/>
    </source>
</evidence>
<evidence type="ECO:0000256" key="15">
    <source>
        <dbReference type="ARBA" id="ARBA00024861"/>
    </source>
</evidence>
<keyword evidence="13 16" id="KW-0067">ATP-binding</keyword>
<dbReference type="EC" id="2.4.2.17" evidence="6 16"/>
<evidence type="ECO:0000256" key="4">
    <source>
        <dbReference type="ARBA" id="ARBA00009489"/>
    </source>
</evidence>
<accession>A0ABU9XQY6</accession>
<dbReference type="SUPFAM" id="SSF53850">
    <property type="entry name" value="Periplasmic binding protein-like II"/>
    <property type="match status" value="1"/>
</dbReference>
<proteinExistence type="inferred from homology"/>
<organism evidence="18 19">
    <name type="scientific">Sphingomonas qilianensis</name>
    <dbReference type="NCBI Taxonomy" id="1736690"/>
    <lineage>
        <taxon>Bacteria</taxon>
        <taxon>Pseudomonadati</taxon>
        <taxon>Pseudomonadota</taxon>
        <taxon>Alphaproteobacteria</taxon>
        <taxon>Sphingomonadales</taxon>
        <taxon>Sphingomonadaceae</taxon>
        <taxon>Sphingomonas</taxon>
    </lineage>
</organism>
<dbReference type="CDD" id="cd13595">
    <property type="entry name" value="PBP2_HisGs"/>
    <property type="match status" value="1"/>
</dbReference>
<keyword evidence="14 16" id="KW-0368">Histidine biosynthesis</keyword>
<dbReference type="NCBIfam" id="TIGR00070">
    <property type="entry name" value="hisG"/>
    <property type="match status" value="1"/>
</dbReference>
<evidence type="ECO:0000256" key="3">
    <source>
        <dbReference type="ARBA" id="ARBA00004667"/>
    </source>
</evidence>
<comment type="subunit">
    <text evidence="5 16">Heteromultimer composed of HisG and HisZ subunits.</text>
</comment>
<dbReference type="Gene3D" id="3.40.190.10">
    <property type="entry name" value="Periplasmic binding protein-like II"/>
    <property type="match status" value="2"/>
</dbReference>
<dbReference type="InterPro" id="IPR018198">
    <property type="entry name" value="ATP_PRibTrfase_CS"/>
</dbReference>
<keyword evidence="9 16" id="KW-0028">Amino-acid biosynthesis</keyword>
<dbReference type="Proteomes" id="UP001404104">
    <property type="component" value="Unassembled WGS sequence"/>
</dbReference>
<evidence type="ECO:0000256" key="2">
    <source>
        <dbReference type="ARBA" id="ARBA00004496"/>
    </source>
</evidence>
<evidence type="ECO:0000313" key="19">
    <source>
        <dbReference type="Proteomes" id="UP001404104"/>
    </source>
</evidence>
<dbReference type="RefSeq" id="WP_345864032.1">
    <property type="nucleotide sequence ID" value="NZ_JBDIMF010000002.1"/>
</dbReference>
<evidence type="ECO:0000256" key="6">
    <source>
        <dbReference type="ARBA" id="ARBA00011946"/>
    </source>
</evidence>
<comment type="function">
    <text evidence="15 16">Catalyzes the condensation of ATP and 5-phosphoribose 1-diphosphate to form N'-(5'-phosphoribosyl)-ATP (PR-ATP). Has a crucial role in the pathway because the rate of histidine biosynthesis seems to be controlled primarily by regulation of HisG enzymatic activity.</text>
</comment>
<keyword evidence="11 16" id="KW-0808">Transferase</keyword>
<evidence type="ECO:0000259" key="17">
    <source>
        <dbReference type="Pfam" id="PF01634"/>
    </source>
</evidence>
<evidence type="ECO:0000256" key="13">
    <source>
        <dbReference type="ARBA" id="ARBA00022840"/>
    </source>
</evidence>
<dbReference type="PANTHER" id="PTHR21403">
    <property type="entry name" value="ATP PHOSPHORIBOSYLTRANSFERASE ATP-PRTASE"/>
    <property type="match status" value="1"/>
</dbReference>
<dbReference type="GO" id="GO:0003879">
    <property type="term" value="F:ATP phosphoribosyltransferase activity"/>
    <property type="evidence" value="ECO:0007669"/>
    <property type="project" value="UniProtKB-EC"/>
</dbReference>
<dbReference type="HAMAP" id="MF_01018">
    <property type="entry name" value="HisG_Short"/>
    <property type="match status" value="1"/>
</dbReference>
<comment type="similarity">
    <text evidence="4 16">Belongs to the ATP phosphoribosyltransferase family. Short subfamily.</text>
</comment>
<evidence type="ECO:0000256" key="12">
    <source>
        <dbReference type="ARBA" id="ARBA00022741"/>
    </source>
</evidence>
<dbReference type="Pfam" id="PF01634">
    <property type="entry name" value="HisG"/>
    <property type="match status" value="1"/>
</dbReference>
<dbReference type="EMBL" id="JBDIMF010000002">
    <property type="protein sequence ID" value="MEN2786231.1"/>
    <property type="molecule type" value="Genomic_DNA"/>
</dbReference>
<dbReference type="InterPro" id="IPR024893">
    <property type="entry name" value="ATP_PRibTrfase_HisG_short"/>
</dbReference>
<dbReference type="PANTHER" id="PTHR21403:SF8">
    <property type="entry name" value="ATP PHOSPHORIBOSYLTRANSFERASE"/>
    <property type="match status" value="1"/>
</dbReference>
<comment type="pathway">
    <text evidence="3 16">Amino-acid biosynthesis; L-histidine biosynthesis; L-histidine from 5-phospho-alpha-D-ribose 1-diphosphate: step 1/9.</text>
</comment>
<comment type="subcellular location">
    <subcellularLocation>
        <location evidence="2 16">Cytoplasm</location>
    </subcellularLocation>
</comment>
<comment type="domain">
    <text evidence="16">Lacks the C-terminal regulatory region which is replaced by HisZ.</text>
</comment>
<evidence type="ECO:0000256" key="16">
    <source>
        <dbReference type="HAMAP-Rule" id="MF_01018"/>
    </source>
</evidence>
<evidence type="ECO:0000256" key="1">
    <source>
        <dbReference type="ARBA" id="ARBA00000915"/>
    </source>
</evidence>
<comment type="catalytic activity">
    <reaction evidence="1 16">
        <text>1-(5-phospho-beta-D-ribosyl)-ATP + diphosphate = 5-phospho-alpha-D-ribose 1-diphosphate + ATP</text>
        <dbReference type="Rhea" id="RHEA:18473"/>
        <dbReference type="ChEBI" id="CHEBI:30616"/>
        <dbReference type="ChEBI" id="CHEBI:33019"/>
        <dbReference type="ChEBI" id="CHEBI:58017"/>
        <dbReference type="ChEBI" id="CHEBI:73183"/>
        <dbReference type="EC" id="2.4.2.17"/>
    </reaction>
</comment>
<keyword evidence="8 16" id="KW-0963">Cytoplasm</keyword>
<feature type="domain" description="ATP phosphoribosyltransferase catalytic" evidence="17">
    <location>
        <begin position="56"/>
        <end position="210"/>
    </location>
</feature>
<dbReference type="InterPro" id="IPR013820">
    <property type="entry name" value="ATP_PRibTrfase_cat"/>
</dbReference>
<protein>
    <recommendedName>
        <fullName evidence="7 16">ATP phosphoribosyltransferase</fullName>
        <shortName evidence="16">ATP-PRT</shortName>
        <shortName evidence="16">ATP-PRTase</shortName>
        <ecNumber evidence="6 16">2.4.2.17</ecNumber>
    </recommendedName>
</protein>
<evidence type="ECO:0000256" key="9">
    <source>
        <dbReference type="ARBA" id="ARBA00022605"/>
    </source>
</evidence>
<sequence>MPQPLIIAIPKGRILDEAVPLLRRAGIEPEAAFSDENSRALRFATNQPGIDLIRVRAFDVATFVAHGAAQLGIVGSDVLAEFDYSELYAPVDLGIGHCRISVAEPAALAATDDPRGWSHVRIATKYPHVTAAHFKARGVQAECVKLNGAMELAPLLGLAPRIVDLVSSGRTLKENGLVEVEVIAEVTSRLIVNRAAFKTRAEIVPLVEAFRRAVSSPLPLAGGAGGGPVTMETAT</sequence>
<dbReference type="PROSITE" id="PS01316">
    <property type="entry name" value="ATP_P_PHORIBOSYLTR"/>
    <property type="match status" value="1"/>
</dbReference>
<evidence type="ECO:0000256" key="8">
    <source>
        <dbReference type="ARBA" id="ARBA00022490"/>
    </source>
</evidence>
<dbReference type="InterPro" id="IPR001348">
    <property type="entry name" value="ATP_PRibTrfase_HisG"/>
</dbReference>
<evidence type="ECO:0000313" key="18">
    <source>
        <dbReference type="EMBL" id="MEN2786231.1"/>
    </source>
</evidence>
<reference evidence="18 19" key="1">
    <citation type="submission" date="2024-05" db="EMBL/GenBank/DDBJ databases">
        <authorList>
            <person name="Liu Q."/>
            <person name="Xin Y.-H."/>
        </authorList>
    </citation>
    <scope>NUCLEOTIDE SEQUENCE [LARGE SCALE GENOMIC DNA]</scope>
    <source>
        <strain evidence="18 19">CGMCC 1.15349</strain>
    </source>
</reference>
<evidence type="ECO:0000256" key="11">
    <source>
        <dbReference type="ARBA" id="ARBA00022679"/>
    </source>
</evidence>
<gene>
    <name evidence="16 18" type="primary">hisG</name>
    <name evidence="18" type="ORF">ABC969_07330</name>
</gene>
<evidence type="ECO:0000256" key="5">
    <source>
        <dbReference type="ARBA" id="ARBA00011496"/>
    </source>
</evidence>
<comment type="caution">
    <text evidence="18">The sequence shown here is derived from an EMBL/GenBank/DDBJ whole genome shotgun (WGS) entry which is preliminary data.</text>
</comment>
<keyword evidence="19" id="KW-1185">Reference proteome</keyword>
<keyword evidence="12 16" id="KW-0547">Nucleotide-binding</keyword>
<evidence type="ECO:0000256" key="10">
    <source>
        <dbReference type="ARBA" id="ARBA00022676"/>
    </source>
</evidence>
<name>A0ABU9XQY6_9SPHN</name>
<evidence type="ECO:0000256" key="14">
    <source>
        <dbReference type="ARBA" id="ARBA00023102"/>
    </source>
</evidence>
<keyword evidence="10 16" id="KW-0328">Glycosyltransferase</keyword>